<evidence type="ECO:0000256" key="1">
    <source>
        <dbReference type="ARBA" id="ARBA00010541"/>
    </source>
</evidence>
<dbReference type="PRINTS" id="PR00834">
    <property type="entry name" value="PROTEASES2C"/>
</dbReference>
<evidence type="ECO:0000256" key="3">
    <source>
        <dbReference type="ARBA" id="ARBA00022801"/>
    </source>
</evidence>
<dbReference type="InterPro" id="IPR009003">
    <property type="entry name" value="Peptidase_S1_PA"/>
</dbReference>
<dbReference type="SUPFAM" id="SSF50494">
    <property type="entry name" value="Trypsin-like serine proteases"/>
    <property type="match status" value="1"/>
</dbReference>
<accession>A0A2P8CYU0</accession>
<evidence type="ECO:0000259" key="4">
    <source>
        <dbReference type="PROSITE" id="PS50106"/>
    </source>
</evidence>
<dbReference type="GO" id="GO:0004252">
    <property type="term" value="F:serine-type endopeptidase activity"/>
    <property type="evidence" value="ECO:0007669"/>
    <property type="project" value="InterPro"/>
</dbReference>
<comment type="caution">
    <text evidence="5">The sequence shown here is derived from an EMBL/GenBank/DDBJ whole genome shotgun (WGS) entry which is preliminary data.</text>
</comment>
<dbReference type="InterPro" id="IPR001940">
    <property type="entry name" value="Peptidase_S1C"/>
</dbReference>
<dbReference type="OrthoDB" id="9758917at2"/>
<protein>
    <submittedName>
        <fullName evidence="5">Do/DeqQ family serine protease</fullName>
    </submittedName>
</protein>
<dbReference type="SMART" id="SM00228">
    <property type="entry name" value="PDZ"/>
    <property type="match status" value="2"/>
</dbReference>
<name>A0A2P8CYU0_9BACT</name>
<dbReference type="InterPro" id="IPR036034">
    <property type="entry name" value="PDZ_sf"/>
</dbReference>
<keyword evidence="3" id="KW-0378">Hydrolase</keyword>
<dbReference type="Pfam" id="PF13180">
    <property type="entry name" value="PDZ_2"/>
    <property type="match status" value="2"/>
</dbReference>
<feature type="domain" description="PDZ" evidence="4">
    <location>
        <begin position="288"/>
        <end position="372"/>
    </location>
</feature>
<dbReference type="Gene3D" id="2.40.10.120">
    <property type="match status" value="1"/>
</dbReference>
<evidence type="ECO:0000313" key="6">
    <source>
        <dbReference type="Proteomes" id="UP000240572"/>
    </source>
</evidence>
<dbReference type="Pfam" id="PF13365">
    <property type="entry name" value="Trypsin_2"/>
    <property type="match status" value="1"/>
</dbReference>
<proteinExistence type="inferred from homology"/>
<dbReference type="Proteomes" id="UP000240572">
    <property type="component" value="Unassembled WGS sequence"/>
</dbReference>
<dbReference type="InterPro" id="IPR001478">
    <property type="entry name" value="PDZ"/>
</dbReference>
<organism evidence="5 6">
    <name type="scientific">Taibaiella chishuiensis</name>
    <dbReference type="NCBI Taxonomy" id="1434707"/>
    <lineage>
        <taxon>Bacteria</taxon>
        <taxon>Pseudomonadati</taxon>
        <taxon>Bacteroidota</taxon>
        <taxon>Chitinophagia</taxon>
        <taxon>Chitinophagales</taxon>
        <taxon>Chitinophagaceae</taxon>
        <taxon>Taibaiella</taxon>
    </lineage>
</organism>
<dbReference type="RefSeq" id="WP_106524481.1">
    <property type="nucleotide sequence ID" value="NZ_PYGD01000009.1"/>
</dbReference>
<evidence type="ECO:0000313" key="5">
    <source>
        <dbReference type="EMBL" id="PSK90141.1"/>
    </source>
</evidence>
<sequence>MKKTIVPVVITAAVTSLATIWGFGKLSDKNLFYPGESKIPIHYASNTGITGTQPVDFSPAAEATVKSVVHVKTMTQGKTVLANDPFGFYGPQQYRMPDQMGAGSGVIISQDGYIITNNHVVQGADQVQVTFNDRNTQVAKVVGTDPATDIAVLKIDGDRLPYMELGNSDNVKLGQWVLAVGYPLNLDATVTAGIVSAKSRQIGLNQRRANASAIESYIQTDAAVNPGNSGGALVNVQGQLIGINAAIASPTGSYAGYSYAIPSNLAQKVASDIIKFGTVRRGYLGLQLQDLNKMDSKMAEHLGISSGDFKNATGVYVGGVEPQSGSAAAGIRKGDFITMVNGSVVSSVPQLQEMIARYHPGDKVSVSYMRDGKPGTVSVELKNMGGAAGATQGGMAFMGADLRNLSSAEAGQYGIKGGVMIAGVADDAPLKKANIQKGFVITSINDREINNTTDFQNAITQASGGIQLGGIYPGKRGMYYYGINDADGGY</sequence>
<reference evidence="5 6" key="1">
    <citation type="submission" date="2018-03" db="EMBL/GenBank/DDBJ databases">
        <title>Genomic Encyclopedia of Type Strains, Phase III (KMG-III): the genomes of soil and plant-associated and newly described type strains.</title>
        <authorList>
            <person name="Whitman W."/>
        </authorList>
    </citation>
    <scope>NUCLEOTIDE SEQUENCE [LARGE SCALE GENOMIC DNA]</scope>
    <source>
        <strain evidence="5 6">CGMCC 1.12700</strain>
    </source>
</reference>
<dbReference type="AlphaFoldDB" id="A0A2P8CYU0"/>
<evidence type="ECO:0000256" key="2">
    <source>
        <dbReference type="ARBA" id="ARBA00022670"/>
    </source>
</evidence>
<comment type="similarity">
    <text evidence="1">Belongs to the peptidase S1C family.</text>
</comment>
<dbReference type="EMBL" id="PYGD01000009">
    <property type="protein sequence ID" value="PSK90141.1"/>
    <property type="molecule type" value="Genomic_DNA"/>
</dbReference>
<keyword evidence="6" id="KW-1185">Reference proteome</keyword>
<dbReference type="PANTHER" id="PTHR22939">
    <property type="entry name" value="SERINE PROTEASE FAMILY S1C HTRA-RELATED"/>
    <property type="match status" value="1"/>
</dbReference>
<dbReference type="PANTHER" id="PTHR22939:SF129">
    <property type="entry name" value="SERINE PROTEASE HTRA2, MITOCHONDRIAL"/>
    <property type="match status" value="1"/>
</dbReference>
<dbReference type="PROSITE" id="PS50106">
    <property type="entry name" value="PDZ"/>
    <property type="match status" value="1"/>
</dbReference>
<dbReference type="Gene3D" id="2.30.42.10">
    <property type="match status" value="2"/>
</dbReference>
<dbReference type="SUPFAM" id="SSF50156">
    <property type="entry name" value="PDZ domain-like"/>
    <property type="match status" value="2"/>
</dbReference>
<dbReference type="GO" id="GO:0006508">
    <property type="term" value="P:proteolysis"/>
    <property type="evidence" value="ECO:0007669"/>
    <property type="project" value="UniProtKB-KW"/>
</dbReference>
<gene>
    <name evidence="5" type="ORF">B0I18_109147</name>
</gene>
<keyword evidence="2 5" id="KW-0645">Protease</keyword>